<gene>
    <name evidence="2" type="ORF">J2Z81_002630</name>
</gene>
<keyword evidence="3" id="KW-1185">Reference proteome</keyword>
<evidence type="ECO:0000313" key="3">
    <source>
        <dbReference type="Proteomes" id="UP001519294"/>
    </source>
</evidence>
<accession>A0ABS4SC04</accession>
<protein>
    <submittedName>
        <fullName evidence="2">Uncharacterized protein</fullName>
    </submittedName>
</protein>
<reference evidence="2 3" key="1">
    <citation type="submission" date="2021-03" db="EMBL/GenBank/DDBJ databases">
        <title>Genomic Encyclopedia of Type Strains, Phase IV (KMG-IV): sequencing the most valuable type-strain genomes for metagenomic binning, comparative biology and taxonomic classification.</title>
        <authorList>
            <person name="Goeker M."/>
        </authorList>
    </citation>
    <scope>NUCLEOTIDE SEQUENCE [LARGE SCALE GENOMIC DNA]</scope>
    <source>
        <strain evidence="2 3">DSM 25790</strain>
    </source>
</reference>
<evidence type="ECO:0000256" key="1">
    <source>
        <dbReference type="SAM" id="MobiDB-lite"/>
    </source>
</evidence>
<organism evidence="2 3">
    <name type="scientific">Virgibacillus alimentarius</name>
    <dbReference type="NCBI Taxonomy" id="698769"/>
    <lineage>
        <taxon>Bacteria</taxon>
        <taxon>Bacillati</taxon>
        <taxon>Bacillota</taxon>
        <taxon>Bacilli</taxon>
        <taxon>Bacillales</taxon>
        <taxon>Bacillaceae</taxon>
        <taxon>Virgibacillus</taxon>
    </lineage>
</organism>
<proteinExistence type="predicted"/>
<dbReference type="RefSeq" id="WP_029268142.1">
    <property type="nucleotide sequence ID" value="NZ_JAGIKX010000031.1"/>
</dbReference>
<dbReference type="Proteomes" id="UP001519294">
    <property type="component" value="Unassembled WGS sequence"/>
</dbReference>
<evidence type="ECO:0000313" key="2">
    <source>
        <dbReference type="EMBL" id="MBP2258646.1"/>
    </source>
</evidence>
<feature type="region of interest" description="Disordered" evidence="1">
    <location>
        <begin position="1"/>
        <end position="26"/>
    </location>
</feature>
<dbReference type="EMBL" id="JAGIKX010000031">
    <property type="protein sequence ID" value="MBP2258646.1"/>
    <property type="molecule type" value="Genomic_DNA"/>
</dbReference>
<name>A0ABS4SC04_9BACI</name>
<sequence length="70" mass="8197">MHGIGDHQPKAGKYQTKQTQHQPDHMKYRLRQSKEPVVSRFTDFQDGFKEGFKGFLRVSPMHKLGKLKND</sequence>
<comment type="caution">
    <text evidence="2">The sequence shown here is derived from an EMBL/GenBank/DDBJ whole genome shotgun (WGS) entry which is preliminary data.</text>
</comment>